<evidence type="ECO:0000313" key="8">
    <source>
        <dbReference type="Proteomes" id="UP001150062"/>
    </source>
</evidence>
<dbReference type="Gene3D" id="6.10.250.3410">
    <property type="entry name" value="DBF zinc finger"/>
    <property type="match status" value="1"/>
</dbReference>
<dbReference type="SMART" id="SM00586">
    <property type="entry name" value="ZnF_DBF"/>
    <property type="match status" value="1"/>
</dbReference>
<evidence type="ECO:0000256" key="1">
    <source>
        <dbReference type="ARBA" id="ARBA00022723"/>
    </source>
</evidence>
<dbReference type="InterPro" id="IPR006572">
    <property type="entry name" value="Znf_DBF"/>
</dbReference>
<evidence type="ECO:0000256" key="5">
    <source>
        <dbReference type="SAM" id="MobiDB-lite"/>
    </source>
</evidence>
<gene>
    <name evidence="7" type="ORF">M0813_29040</name>
</gene>
<dbReference type="GO" id="GO:0016301">
    <property type="term" value="F:kinase activity"/>
    <property type="evidence" value="ECO:0007669"/>
    <property type="project" value="UniProtKB-KW"/>
</dbReference>
<evidence type="ECO:0000256" key="4">
    <source>
        <dbReference type="PROSITE-ProRule" id="PRU00600"/>
    </source>
</evidence>
<evidence type="ECO:0000256" key="2">
    <source>
        <dbReference type="ARBA" id="ARBA00022771"/>
    </source>
</evidence>
<keyword evidence="7" id="KW-0808">Transferase</keyword>
<keyword evidence="3" id="KW-0862">Zinc</keyword>
<feature type="compositionally biased region" description="Basic residues" evidence="5">
    <location>
        <begin position="44"/>
        <end position="64"/>
    </location>
</feature>
<keyword evidence="2 4" id="KW-0863">Zinc-finger</keyword>
<evidence type="ECO:0000259" key="6">
    <source>
        <dbReference type="PROSITE" id="PS51265"/>
    </source>
</evidence>
<comment type="caution">
    <text evidence="7">The sequence shown here is derived from an EMBL/GenBank/DDBJ whole genome shotgun (WGS) entry which is preliminary data.</text>
</comment>
<evidence type="ECO:0000313" key="7">
    <source>
        <dbReference type="EMBL" id="KAJ6235060.1"/>
    </source>
</evidence>
<feature type="compositionally biased region" description="Basic and acidic residues" evidence="5">
    <location>
        <begin position="1"/>
        <end position="13"/>
    </location>
</feature>
<dbReference type="PROSITE" id="PS51265">
    <property type="entry name" value="ZF_DBF4"/>
    <property type="match status" value="1"/>
</dbReference>
<evidence type="ECO:0000256" key="3">
    <source>
        <dbReference type="ARBA" id="ARBA00022833"/>
    </source>
</evidence>
<keyword evidence="7" id="KW-0418">Kinase</keyword>
<sequence length="252" mass="29283">MTEKEPNSKKDQTNNEPEQQTKKNQKLKETNQNKNNSNNNKEPKRSKQITKKRKTPKTKKKKSLQKSNPTNKTFFFKRIKSFSLSGRNKNNNENSNRNESTKKWWQRKPKVKEKEGNQRSLHLKSISQLFSHPMKGSGNCRICQVKYCDLDKHIQTEKHRIFAQTDDNYKDIDLLLQSIEIFHKHSNEKSGNFLQKRNSDSDSGSGSRCDSSSGSSSSSNSENKVKDKKNSKKVKEKKNGEDNTNEMEKELK</sequence>
<keyword evidence="8" id="KW-1185">Reference proteome</keyword>
<dbReference type="EMBL" id="JAOAOG010000266">
    <property type="protein sequence ID" value="KAJ6235060.1"/>
    <property type="molecule type" value="Genomic_DNA"/>
</dbReference>
<name>A0ABQ8XR22_9EUKA</name>
<protein>
    <submittedName>
        <fullName evidence="7">Activator of s-phase kinase-related</fullName>
    </submittedName>
</protein>
<organism evidence="7 8">
    <name type="scientific">Anaeramoeba flamelloides</name>
    <dbReference type="NCBI Taxonomy" id="1746091"/>
    <lineage>
        <taxon>Eukaryota</taxon>
        <taxon>Metamonada</taxon>
        <taxon>Anaeramoebidae</taxon>
        <taxon>Anaeramoeba</taxon>
    </lineage>
</organism>
<feature type="compositionally biased region" description="Basic and acidic residues" evidence="5">
    <location>
        <begin position="237"/>
        <end position="252"/>
    </location>
</feature>
<feature type="domain" description="DBF4-type" evidence="6">
    <location>
        <begin position="133"/>
        <end position="182"/>
    </location>
</feature>
<feature type="compositionally biased region" description="Low complexity" evidence="5">
    <location>
        <begin position="87"/>
        <end position="98"/>
    </location>
</feature>
<feature type="compositionally biased region" description="Low complexity" evidence="5">
    <location>
        <begin position="201"/>
        <end position="222"/>
    </location>
</feature>
<dbReference type="InterPro" id="IPR038545">
    <property type="entry name" value="Znf_DBF_sf"/>
</dbReference>
<feature type="region of interest" description="Disordered" evidence="5">
    <location>
        <begin position="191"/>
        <end position="252"/>
    </location>
</feature>
<dbReference type="Pfam" id="PF07535">
    <property type="entry name" value="zf-DBF"/>
    <property type="match status" value="1"/>
</dbReference>
<dbReference type="Proteomes" id="UP001150062">
    <property type="component" value="Unassembled WGS sequence"/>
</dbReference>
<feature type="compositionally biased region" description="Basic residues" evidence="5">
    <location>
        <begin position="226"/>
        <end position="236"/>
    </location>
</feature>
<proteinExistence type="predicted"/>
<feature type="region of interest" description="Disordered" evidence="5">
    <location>
        <begin position="1"/>
        <end position="119"/>
    </location>
</feature>
<accession>A0ABQ8XR22</accession>
<keyword evidence="1" id="KW-0479">Metal-binding</keyword>
<reference evidence="7" key="1">
    <citation type="submission" date="2022-08" db="EMBL/GenBank/DDBJ databases">
        <title>Novel sulfate-reducing endosymbionts in the free-living metamonad Anaeramoeba.</title>
        <authorList>
            <person name="Jerlstrom-Hultqvist J."/>
            <person name="Cepicka I."/>
            <person name="Gallot-Lavallee L."/>
            <person name="Salas-Leiva D."/>
            <person name="Curtis B.A."/>
            <person name="Zahonova K."/>
            <person name="Pipaliya S."/>
            <person name="Dacks J."/>
            <person name="Roger A.J."/>
        </authorList>
    </citation>
    <scope>NUCLEOTIDE SEQUENCE</scope>
    <source>
        <strain evidence="7">Schooner1</strain>
    </source>
</reference>